<dbReference type="SUPFAM" id="SSF51294">
    <property type="entry name" value="Hedgehog/intein (Hint) domain"/>
    <property type="match status" value="1"/>
</dbReference>
<dbReference type="InterPro" id="IPR009000">
    <property type="entry name" value="Transl_B-barrel_sf"/>
</dbReference>
<dbReference type="Pfam" id="PF14528">
    <property type="entry name" value="LAGLIDADG_3"/>
    <property type="match status" value="1"/>
</dbReference>
<dbReference type="SUPFAM" id="SSF50447">
    <property type="entry name" value="Translation proteins"/>
    <property type="match status" value="1"/>
</dbReference>
<evidence type="ECO:0000256" key="4">
    <source>
        <dbReference type="ARBA" id="ARBA00022813"/>
    </source>
</evidence>
<evidence type="ECO:0000256" key="9">
    <source>
        <dbReference type="NCBIfam" id="TIGR00491"/>
    </source>
</evidence>
<dbReference type="PROSITE" id="PS50817">
    <property type="entry name" value="INTEIN_N_TER"/>
    <property type="match status" value="1"/>
</dbReference>
<dbReference type="EMBL" id="JACQPB010000041">
    <property type="protein sequence ID" value="MBI4210725.1"/>
    <property type="molecule type" value="Genomic_DNA"/>
</dbReference>
<evidence type="ECO:0000259" key="12">
    <source>
        <dbReference type="PROSITE" id="PS51722"/>
    </source>
</evidence>
<dbReference type="Gene3D" id="3.10.28.10">
    <property type="entry name" value="Homing endonucleases"/>
    <property type="match status" value="1"/>
</dbReference>
<dbReference type="InterPro" id="IPR036844">
    <property type="entry name" value="Hint_dom_sf"/>
</dbReference>
<dbReference type="PANTHER" id="PTHR43381">
    <property type="entry name" value="TRANSLATION INITIATION FACTOR IF-2-RELATED"/>
    <property type="match status" value="1"/>
</dbReference>
<dbReference type="NCBIfam" id="TIGR00491">
    <property type="entry name" value="aIF-2"/>
    <property type="match status" value="1"/>
</dbReference>
<dbReference type="InterPro" id="IPR036925">
    <property type="entry name" value="TIF_IF2_dom3_sf"/>
</dbReference>
<keyword evidence="7" id="KW-0342">GTP-binding</keyword>
<dbReference type="SUPFAM" id="SSF52156">
    <property type="entry name" value="Initiation factor IF2/eIF5b, domain 3"/>
    <property type="match status" value="1"/>
</dbReference>
<dbReference type="PANTHER" id="PTHR43381:SF4">
    <property type="entry name" value="EUKARYOTIC TRANSLATION INITIATION FACTOR 5B"/>
    <property type="match status" value="1"/>
</dbReference>
<dbReference type="GO" id="GO:0005737">
    <property type="term" value="C:cytoplasm"/>
    <property type="evidence" value="ECO:0007669"/>
    <property type="project" value="TreeGrafter"/>
</dbReference>
<reference evidence="13" key="1">
    <citation type="submission" date="2020-07" db="EMBL/GenBank/DDBJ databases">
        <title>Huge and variable diversity of episymbiotic CPR bacteria and DPANN archaea in groundwater ecosystems.</title>
        <authorList>
            <person name="He C.Y."/>
            <person name="Keren R."/>
            <person name="Whittaker M."/>
            <person name="Farag I.F."/>
            <person name="Doudna J."/>
            <person name="Cate J.H.D."/>
            <person name="Banfield J.F."/>
        </authorList>
    </citation>
    <scope>NUCLEOTIDE SEQUENCE</scope>
    <source>
        <strain evidence="13">NC_groundwater_1296_Ag_S-0.2um_52_80</strain>
    </source>
</reference>
<keyword evidence="5 10" id="KW-0648">Protein biosynthesis</keyword>
<dbReference type="InterPro" id="IPR004860">
    <property type="entry name" value="LAGLIDADG_dom"/>
</dbReference>
<dbReference type="SMART" id="SM00306">
    <property type="entry name" value="HintN"/>
    <property type="match status" value="1"/>
</dbReference>
<dbReference type="GO" id="GO:0003924">
    <property type="term" value="F:GTPase activity"/>
    <property type="evidence" value="ECO:0007669"/>
    <property type="project" value="InterPro"/>
</dbReference>
<evidence type="ECO:0000256" key="1">
    <source>
        <dbReference type="ARBA" id="ARBA00007733"/>
    </source>
</evidence>
<dbReference type="InterPro" id="IPR027434">
    <property type="entry name" value="Homing_endonucl"/>
</dbReference>
<protein>
    <recommendedName>
        <fullName evidence="9 10">Translation initiation factor IF-2</fullName>
    </recommendedName>
</protein>
<dbReference type="CDD" id="cd03703">
    <property type="entry name" value="aeIF5B_II"/>
    <property type="match status" value="1"/>
</dbReference>
<keyword evidence="6" id="KW-0651">Protein splicing</keyword>
<keyword evidence="3" id="KW-0547">Nucleotide-binding</keyword>
<comment type="caution">
    <text evidence="13">The sequence shown here is derived from an EMBL/GenBank/DDBJ whole genome shotgun (WGS) entry which is preliminary data.</text>
</comment>
<sequence>MIRKPIITVLGHVDAGKCVSGNTRIFLNDGTTSTIKELFEQHEEKSKKLADKDGVGLEVSEKLLVLGEENGKIEKKPISHIWKLRKKELMYIEFETGQTIEVTPEHLFPMLNEDVDFSYKPASLINEKDFVAVPHRLSAQEHSLDGVKSIIINKLAENKGILAFCLNEFVEEITPAMMNHEKNLMTITIRACIQKNRFRLADLVRVCIAEQISLAKLYDSIEFFKYSTTKKRASHKSIKIKMPKTYEGIREFCYIAGLIAGDGSSQHLQLTNNDFELLSYYTEFFVKEIGVKAKVTKDKSCFVAVNYGWKTFKEICGTLFEFAPKSKTYSVGISETLKRLPNEFIGEYISGYFDTDGYVTRNVEISTNSAKMPSDLMEILPRFGILPYMKKNKTAVRITISGKKNIELFKESIGFRLQRKKVLMNNYLSKCKSSRISDVSPITGEKIKNIRVEYGLSGMETEVPYQKKYEAYDFVSNRFAGNFLRAILEKTETAKYKDNLKDKIRVLKLLKENTLTYNESYKKLAVEHRKLANHFAFLESEGLIKKTGDNHSITEKGVKTLVKWISGANMEKIKSLYELLSSDLAFIKVKKIAKIENSEEFVYDLTQPKSHNFVANGVLVHNTKLLDSVRGTSVADKEAGGITQHIGATEVPISVITGLSGPIIAKYKFTISIPGLLFIDTPGHEAFTNLRKRGGSIADLAVLVVDVHKGLEEQALEAIEILKSYKCPFIVAANKVDTIKGWIVEPGSISDALQKQNADVLEALDTKIYTLVGQLHGNGFASERFDRVKDFTKEVAIVPVSAKMKIGIQELLVFLAALSQKYLDKKLVVHENGKCRGTVLEVREERGLGKTIDLIIYDGMLKVGEEISVGGKNGAIRAKVRALLEPRPAGEQGSDKFRNVHEVHAAAGVKVAAPGLDDALSGSPVRNYSPEAEKEINEEIHRIRIDSDAIGPIVRSNTLGSLEAIVKLLQDRGIKVKKADVGEIARKDILEIGPVAEKDRFKGVIFAFHTKVSEGAAIEAEKHGTKIFQNDVVYRILEEYEAWMKAEKEGEKKEKLAAIVMPAKFEVMPGFVFRHSGPAIVGVKVVEGKLRKGIQVMNEDGEVIGKVLGIQSDNKSVDEATKGMEVAVSIDGGVVGRNLEERDEMYSFIPLKGFMELKAVEDSFTREELDLIEEIRKVEAEKAEA</sequence>
<dbReference type="Gene3D" id="3.40.50.300">
    <property type="entry name" value="P-loop containing nucleotide triphosphate hydrolases"/>
    <property type="match status" value="1"/>
</dbReference>
<dbReference type="NCBIfam" id="TIGR01445">
    <property type="entry name" value="intein_Nterm"/>
    <property type="match status" value="1"/>
</dbReference>
<dbReference type="Pfam" id="PF00009">
    <property type="entry name" value="GTP_EFTU"/>
    <property type="match status" value="1"/>
</dbReference>
<dbReference type="InterPro" id="IPR004042">
    <property type="entry name" value="Intein_endonuc_central"/>
</dbReference>
<dbReference type="SUPFAM" id="SSF55608">
    <property type="entry name" value="Homing endonucleases"/>
    <property type="match status" value="1"/>
</dbReference>
<dbReference type="Pfam" id="PF11987">
    <property type="entry name" value="IF-2"/>
    <property type="match status" value="1"/>
</dbReference>
<dbReference type="Gene3D" id="3.40.50.10050">
    <property type="entry name" value="Translation initiation factor IF- 2, domain 3"/>
    <property type="match status" value="1"/>
</dbReference>
<evidence type="ECO:0000256" key="6">
    <source>
        <dbReference type="ARBA" id="ARBA00023000"/>
    </source>
</evidence>
<keyword evidence="4" id="KW-0068">Autocatalytic cleavage</keyword>
<evidence type="ECO:0000256" key="10">
    <source>
        <dbReference type="RuleBase" id="RU000644"/>
    </source>
</evidence>
<evidence type="ECO:0000313" key="14">
    <source>
        <dbReference type="Proteomes" id="UP000732298"/>
    </source>
</evidence>
<dbReference type="NCBIfam" id="TIGR01443">
    <property type="entry name" value="intein_Cterm"/>
    <property type="match status" value="1"/>
</dbReference>
<evidence type="ECO:0000259" key="11">
    <source>
        <dbReference type="PROSITE" id="PS50819"/>
    </source>
</evidence>
<gene>
    <name evidence="13" type="primary">infB</name>
    <name evidence="13" type="ORF">HY544_04440</name>
</gene>
<dbReference type="InterPro" id="IPR023115">
    <property type="entry name" value="TIF_IF2_dom3"/>
</dbReference>
<dbReference type="Proteomes" id="UP000732298">
    <property type="component" value="Unassembled WGS sequence"/>
</dbReference>
<dbReference type="SUPFAM" id="SSF52540">
    <property type="entry name" value="P-loop containing nucleoside triphosphate hydrolases"/>
    <property type="match status" value="1"/>
</dbReference>
<dbReference type="PROSITE" id="PS50818">
    <property type="entry name" value="INTEIN_C_TER"/>
    <property type="match status" value="1"/>
</dbReference>
<keyword evidence="2 10" id="KW-0396">Initiation factor</keyword>
<dbReference type="AlphaFoldDB" id="A0A8T3YL06"/>
<evidence type="ECO:0000256" key="2">
    <source>
        <dbReference type="ARBA" id="ARBA00022540"/>
    </source>
</evidence>
<dbReference type="PROSITE" id="PS50819">
    <property type="entry name" value="INTEIN_ENDONUCLEASE"/>
    <property type="match status" value="1"/>
</dbReference>
<dbReference type="CDD" id="cd01887">
    <property type="entry name" value="IF2_eIF5B"/>
    <property type="match status" value="1"/>
</dbReference>
<dbReference type="Pfam" id="PF14578">
    <property type="entry name" value="GTP_EFTU_D4"/>
    <property type="match status" value="1"/>
</dbReference>
<evidence type="ECO:0000313" key="13">
    <source>
        <dbReference type="EMBL" id="MBI4210725.1"/>
    </source>
</evidence>
<dbReference type="InterPro" id="IPR003587">
    <property type="entry name" value="Hint_dom_N"/>
</dbReference>
<dbReference type="GO" id="GO:0005525">
    <property type="term" value="F:GTP binding"/>
    <property type="evidence" value="ECO:0007669"/>
    <property type="project" value="UniProtKB-KW"/>
</dbReference>
<dbReference type="NCBIfam" id="NF003078">
    <property type="entry name" value="PRK04004.1"/>
    <property type="match status" value="1"/>
</dbReference>
<evidence type="ECO:0000256" key="5">
    <source>
        <dbReference type="ARBA" id="ARBA00022917"/>
    </source>
</evidence>
<evidence type="ECO:0000256" key="8">
    <source>
        <dbReference type="ARBA" id="ARBA00024852"/>
    </source>
</evidence>
<feature type="domain" description="DOD-type homing endonuclease" evidence="11">
    <location>
        <begin position="255"/>
        <end position="385"/>
    </location>
</feature>
<dbReference type="Gene3D" id="2.40.30.10">
    <property type="entry name" value="Translation factors"/>
    <property type="match status" value="2"/>
</dbReference>
<dbReference type="InterPro" id="IPR027417">
    <property type="entry name" value="P-loop_NTPase"/>
</dbReference>
<dbReference type="PRINTS" id="PR00379">
    <property type="entry name" value="INTEIN"/>
</dbReference>
<dbReference type="InterPro" id="IPR003586">
    <property type="entry name" value="Hint_dom_C"/>
</dbReference>
<dbReference type="NCBIfam" id="TIGR00231">
    <property type="entry name" value="small_GTP"/>
    <property type="match status" value="1"/>
</dbReference>
<dbReference type="InterPro" id="IPR006142">
    <property type="entry name" value="INTEIN"/>
</dbReference>
<dbReference type="InterPro" id="IPR030934">
    <property type="entry name" value="Intein_C"/>
</dbReference>
<dbReference type="GO" id="GO:0004519">
    <property type="term" value="F:endonuclease activity"/>
    <property type="evidence" value="ECO:0007669"/>
    <property type="project" value="InterPro"/>
</dbReference>
<comment type="function">
    <text evidence="8 10">Function in general translation initiation by promoting the binding of the formylmethionine-tRNA to ribosomes. Seems to function along with eIF-2.</text>
</comment>
<dbReference type="InterPro" id="IPR004544">
    <property type="entry name" value="TF_aIF-2_arc"/>
</dbReference>
<name>A0A8T3YL06_9ARCH</name>
<organism evidence="13 14">
    <name type="scientific">Candidatus Iainarchaeum sp</name>
    <dbReference type="NCBI Taxonomy" id="3101447"/>
    <lineage>
        <taxon>Archaea</taxon>
        <taxon>Candidatus Iainarchaeota</taxon>
        <taxon>Candidatus Iainarchaeia</taxon>
        <taxon>Candidatus Iainarchaeales</taxon>
        <taxon>Candidatus Iainarchaeaceae</taxon>
        <taxon>Candidatus Iainarchaeum</taxon>
    </lineage>
</organism>
<dbReference type="GO" id="GO:0003743">
    <property type="term" value="F:translation initiation factor activity"/>
    <property type="evidence" value="ECO:0007669"/>
    <property type="project" value="UniProtKB-UniRule"/>
</dbReference>
<comment type="similarity">
    <text evidence="1 10">Belongs to the TRAFAC class translation factor GTPase superfamily. Classic translation factor GTPase family. IF-2 subfamily.</text>
</comment>
<dbReference type="CDD" id="cd00081">
    <property type="entry name" value="Hint"/>
    <property type="match status" value="2"/>
</dbReference>
<dbReference type="CDD" id="cd16266">
    <property type="entry name" value="IF2_aeIF5B_IV"/>
    <property type="match status" value="1"/>
</dbReference>
<evidence type="ECO:0000256" key="7">
    <source>
        <dbReference type="ARBA" id="ARBA00023134"/>
    </source>
</evidence>
<dbReference type="GO" id="GO:0016539">
    <property type="term" value="P:intein-mediated protein splicing"/>
    <property type="evidence" value="ECO:0007669"/>
    <property type="project" value="InterPro"/>
</dbReference>
<feature type="domain" description="Tr-type G" evidence="12">
    <location>
        <begin position="607"/>
        <end position="823"/>
    </location>
</feature>
<dbReference type="InterPro" id="IPR015760">
    <property type="entry name" value="TIF_IF2"/>
</dbReference>
<proteinExistence type="inferred from homology"/>
<dbReference type="NCBIfam" id="NF011418">
    <property type="entry name" value="PRK14845.1"/>
    <property type="match status" value="1"/>
</dbReference>
<dbReference type="InterPro" id="IPR000795">
    <property type="entry name" value="T_Tr_GTP-bd_dom"/>
</dbReference>
<dbReference type="InterPro" id="IPR029459">
    <property type="entry name" value="EFTU-type"/>
</dbReference>
<dbReference type="Gene3D" id="2.170.16.10">
    <property type="entry name" value="Hedgehog/Intein (Hint) domain"/>
    <property type="match status" value="2"/>
</dbReference>
<dbReference type="PROSITE" id="PS51722">
    <property type="entry name" value="G_TR_2"/>
    <property type="match status" value="1"/>
</dbReference>
<dbReference type="SMART" id="SM00305">
    <property type="entry name" value="HintC"/>
    <property type="match status" value="1"/>
</dbReference>
<dbReference type="InterPro" id="IPR006141">
    <property type="entry name" value="Intein_N"/>
</dbReference>
<accession>A0A8T3YL06</accession>
<dbReference type="InterPro" id="IPR005225">
    <property type="entry name" value="Small_GTP-bd"/>
</dbReference>
<evidence type="ECO:0000256" key="3">
    <source>
        <dbReference type="ARBA" id="ARBA00022741"/>
    </source>
</evidence>
<dbReference type="Pfam" id="PF14890">
    <property type="entry name" value="Intein_splicing"/>
    <property type="match status" value="1"/>
</dbReference>